<name>A0A1S1V9M3_9FIRM</name>
<comment type="caution">
    <text evidence="1">The sequence shown here is derived from an EMBL/GenBank/DDBJ whole genome shotgun (WGS) entry which is preliminary data.</text>
</comment>
<accession>A0A1S1V9M3</accession>
<reference evidence="1 2" key="1">
    <citation type="submission" date="2016-09" db="EMBL/GenBank/DDBJ databases">
        <title>Genome sequence of Eubacterium angustum.</title>
        <authorList>
            <person name="Poehlein A."/>
            <person name="Daniel R."/>
        </authorList>
    </citation>
    <scope>NUCLEOTIDE SEQUENCE [LARGE SCALE GENOMIC DNA]</scope>
    <source>
        <strain evidence="1 2">DSM 1989</strain>
    </source>
</reference>
<dbReference type="STRING" id="39480.EUAN_08990"/>
<gene>
    <name evidence="1" type="ORF">EUAN_08990</name>
</gene>
<dbReference type="Proteomes" id="UP000180254">
    <property type="component" value="Unassembled WGS sequence"/>
</dbReference>
<dbReference type="EMBL" id="MKIE01000002">
    <property type="protein sequence ID" value="OHW63115.1"/>
    <property type="molecule type" value="Genomic_DNA"/>
</dbReference>
<protein>
    <submittedName>
        <fullName evidence="1">Uncharacterized protein</fullName>
    </submittedName>
</protein>
<proteinExistence type="predicted"/>
<evidence type="ECO:0000313" key="2">
    <source>
        <dbReference type="Proteomes" id="UP000180254"/>
    </source>
</evidence>
<evidence type="ECO:0000313" key="1">
    <source>
        <dbReference type="EMBL" id="OHW63115.1"/>
    </source>
</evidence>
<dbReference type="AlphaFoldDB" id="A0A1S1V9M3"/>
<sequence length="82" mass="9963">MSKTREKMFDIARRTRLGRELVSMYSVNQRMIANYSRDRKSEYEFTRAYASGIQMAYKLMNREIKRTIELDTIMDRRNKNAR</sequence>
<organism evidence="1 2">
    <name type="scientific">Andreesenia angusta</name>
    <dbReference type="NCBI Taxonomy" id="39480"/>
    <lineage>
        <taxon>Bacteria</taxon>
        <taxon>Bacillati</taxon>
        <taxon>Bacillota</taxon>
        <taxon>Tissierellia</taxon>
        <taxon>Tissierellales</taxon>
        <taxon>Gottschalkiaceae</taxon>
        <taxon>Andreesenia</taxon>
    </lineage>
</organism>
<keyword evidence="2" id="KW-1185">Reference proteome</keyword>
<dbReference type="RefSeq" id="WP_071062062.1">
    <property type="nucleotide sequence ID" value="NZ_MKIE01000002.1"/>
</dbReference>